<evidence type="ECO:0000313" key="3">
    <source>
        <dbReference type="Proteomes" id="UP001642540"/>
    </source>
</evidence>
<feature type="region of interest" description="Disordered" evidence="1">
    <location>
        <begin position="38"/>
        <end position="70"/>
    </location>
</feature>
<name>A0ABP1S7Y9_9HEXA</name>
<protein>
    <submittedName>
        <fullName evidence="2">Uncharacterized protein</fullName>
    </submittedName>
</protein>
<reference evidence="2 3" key="1">
    <citation type="submission" date="2024-08" db="EMBL/GenBank/DDBJ databases">
        <authorList>
            <person name="Cucini C."/>
            <person name="Frati F."/>
        </authorList>
    </citation>
    <scope>NUCLEOTIDE SEQUENCE [LARGE SCALE GENOMIC DNA]</scope>
</reference>
<dbReference type="Proteomes" id="UP001642540">
    <property type="component" value="Unassembled WGS sequence"/>
</dbReference>
<evidence type="ECO:0000256" key="1">
    <source>
        <dbReference type="SAM" id="MobiDB-lite"/>
    </source>
</evidence>
<dbReference type="EMBL" id="CAXLJM020000164">
    <property type="protein sequence ID" value="CAL8145779.1"/>
    <property type="molecule type" value="Genomic_DNA"/>
</dbReference>
<proteinExistence type="predicted"/>
<organism evidence="2 3">
    <name type="scientific">Orchesella dallaii</name>
    <dbReference type="NCBI Taxonomy" id="48710"/>
    <lineage>
        <taxon>Eukaryota</taxon>
        <taxon>Metazoa</taxon>
        <taxon>Ecdysozoa</taxon>
        <taxon>Arthropoda</taxon>
        <taxon>Hexapoda</taxon>
        <taxon>Collembola</taxon>
        <taxon>Entomobryomorpha</taxon>
        <taxon>Entomobryoidea</taxon>
        <taxon>Orchesellidae</taxon>
        <taxon>Orchesellinae</taxon>
        <taxon>Orchesella</taxon>
    </lineage>
</organism>
<accession>A0ABP1S7Y9</accession>
<sequence length="120" mass="13549">MCTRFRKLVRRLFCGGWCSGSENPGDNEAEEELKQLQDMKEDNALPGPQEIAETVPSSSSAAGAVNEPQLEKKTEAVEVYNFVHNRTATFNEIRDLRSASDDRKKNIYGYEFSPPYLDTI</sequence>
<comment type="caution">
    <text evidence="2">The sequence shown here is derived from an EMBL/GenBank/DDBJ whole genome shotgun (WGS) entry which is preliminary data.</text>
</comment>
<evidence type="ECO:0000313" key="2">
    <source>
        <dbReference type="EMBL" id="CAL8145779.1"/>
    </source>
</evidence>
<gene>
    <name evidence="2" type="ORF">ODALV1_LOCUS30597</name>
</gene>
<keyword evidence="3" id="KW-1185">Reference proteome</keyword>